<sequence>MTPFKPQKRTYHTATVIDNKLYILDGDDVNGNIIGKEFFYLDFSVSFNTQNLLWKDLSSIDTVPPHDSAASVKGGANNSTLFLYGGYATDKTMALVYTYDPQSSTWSTPIITGIKTLKKQSLTGIMNNNGKMYLWGGYDTNGNNKNDMLILDTINLSWGQGSLVGAPSARYDYGAVLLPNNNIIYTGGWDDNAELTLSQVYIYDIINDNWIMRASSGKIPSGRDSFSTVLGLDGQSIIIFGGTATATNDNLTPEDSLYVLNLNNFEWYIPTISGQIPKSRMFHKANVIANYMVVSFGDGYDQSTESDILLLDISNSEEYMWTNNFVPTIISPPSSSASPSPTQSSISPINSVNSLSTQQPEKFSSSIVGAILGSLFGGIGFTICCFFLYKWNKNRQKQKNAMLISGNENRENMLISNERNSYNSRQSNLVPINNDYYNHGQEIPQIPPRNEYMNNHESIMIPAPAPVYNYGQERIPIANNERFSSQNPYDNLKNEFRQEIQNLRQEFILQNNGQASAFNATRNSNNNSNY</sequence>
<feature type="region of interest" description="Disordered" evidence="3">
    <location>
        <begin position="332"/>
        <end position="353"/>
    </location>
</feature>
<keyword evidence="2" id="KW-0677">Repeat</keyword>
<dbReference type="OrthoDB" id="2363659at2759"/>
<dbReference type="AlphaFoldDB" id="A0A397TJU0"/>
<dbReference type="PANTHER" id="PTHR46093:SF18">
    <property type="entry name" value="FIBRONECTIN TYPE-III DOMAIN-CONTAINING PROTEIN"/>
    <property type="match status" value="1"/>
</dbReference>
<accession>A0A397TJU0</accession>
<evidence type="ECO:0008006" key="7">
    <source>
        <dbReference type="Google" id="ProtNLM"/>
    </source>
</evidence>
<keyword evidence="4" id="KW-0812">Transmembrane</keyword>
<protein>
    <recommendedName>
        <fullName evidence="7">Galactose oxidase</fullName>
    </recommendedName>
</protein>
<keyword evidence="4" id="KW-1133">Transmembrane helix</keyword>
<comment type="caution">
    <text evidence="5">The sequence shown here is derived from an EMBL/GenBank/DDBJ whole genome shotgun (WGS) entry which is preliminary data.</text>
</comment>
<dbReference type="InterPro" id="IPR015915">
    <property type="entry name" value="Kelch-typ_b-propeller"/>
</dbReference>
<gene>
    <name evidence="5" type="ORF">C1645_871834</name>
</gene>
<keyword evidence="6" id="KW-1185">Reference proteome</keyword>
<evidence type="ECO:0000256" key="4">
    <source>
        <dbReference type="SAM" id="Phobius"/>
    </source>
</evidence>
<evidence type="ECO:0000256" key="2">
    <source>
        <dbReference type="ARBA" id="ARBA00022737"/>
    </source>
</evidence>
<feature type="transmembrane region" description="Helical" evidence="4">
    <location>
        <begin position="367"/>
        <end position="389"/>
    </location>
</feature>
<keyword evidence="1" id="KW-0880">Kelch repeat</keyword>
<dbReference type="Gene3D" id="2.120.10.80">
    <property type="entry name" value="Kelch-type beta propeller"/>
    <property type="match status" value="2"/>
</dbReference>
<reference evidence="5 6" key="1">
    <citation type="submission" date="2018-06" db="EMBL/GenBank/DDBJ databases">
        <title>Comparative genomics reveals the genomic features of Rhizophagus irregularis, R. cerebriforme, R. diaphanum and Gigaspora rosea, and their symbiotic lifestyle signature.</title>
        <authorList>
            <person name="Morin E."/>
            <person name="San Clemente H."/>
            <person name="Chen E.C.H."/>
            <person name="De La Providencia I."/>
            <person name="Hainaut M."/>
            <person name="Kuo A."/>
            <person name="Kohler A."/>
            <person name="Murat C."/>
            <person name="Tang N."/>
            <person name="Roy S."/>
            <person name="Loubradou J."/>
            <person name="Henrissat B."/>
            <person name="Grigoriev I.V."/>
            <person name="Corradi N."/>
            <person name="Roux C."/>
            <person name="Martin F.M."/>
        </authorList>
    </citation>
    <scope>NUCLEOTIDE SEQUENCE [LARGE SCALE GENOMIC DNA]</scope>
    <source>
        <strain evidence="5 6">DAOM 227022</strain>
    </source>
</reference>
<feature type="compositionally biased region" description="Low complexity" evidence="3">
    <location>
        <begin position="332"/>
        <end position="351"/>
    </location>
</feature>
<evidence type="ECO:0000313" key="6">
    <source>
        <dbReference type="Proteomes" id="UP000265703"/>
    </source>
</evidence>
<dbReference type="Pfam" id="PF24681">
    <property type="entry name" value="Kelch_KLHDC2_KLHL20_DRC7"/>
    <property type="match status" value="1"/>
</dbReference>
<dbReference type="PANTHER" id="PTHR46093">
    <property type="entry name" value="ACYL-COA-BINDING DOMAIN-CONTAINING PROTEIN 5"/>
    <property type="match status" value="1"/>
</dbReference>
<evidence type="ECO:0000256" key="3">
    <source>
        <dbReference type="SAM" id="MobiDB-lite"/>
    </source>
</evidence>
<evidence type="ECO:0000313" key="5">
    <source>
        <dbReference type="EMBL" id="RIA96727.1"/>
    </source>
</evidence>
<dbReference type="SUPFAM" id="SSF117281">
    <property type="entry name" value="Kelch motif"/>
    <property type="match status" value="1"/>
</dbReference>
<keyword evidence="4" id="KW-0472">Membrane</keyword>
<name>A0A397TJU0_9GLOM</name>
<dbReference type="Proteomes" id="UP000265703">
    <property type="component" value="Unassembled WGS sequence"/>
</dbReference>
<proteinExistence type="predicted"/>
<evidence type="ECO:0000256" key="1">
    <source>
        <dbReference type="ARBA" id="ARBA00022441"/>
    </source>
</evidence>
<dbReference type="EMBL" id="QKYT01000039">
    <property type="protein sequence ID" value="RIA96727.1"/>
    <property type="molecule type" value="Genomic_DNA"/>
</dbReference>
<organism evidence="5 6">
    <name type="scientific">Glomus cerebriforme</name>
    <dbReference type="NCBI Taxonomy" id="658196"/>
    <lineage>
        <taxon>Eukaryota</taxon>
        <taxon>Fungi</taxon>
        <taxon>Fungi incertae sedis</taxon>
        <taxon>Mucoromycota</taxon>
        <taxon>Glomeromycotina</taxon>
        <taxon>Glomeromycetes</taxon>
        <taxon>Glomerales</taxon>
        <taxon>Glomeraceae</taxon>
        <taxon>Glomus</taxon>
    </lineage>
</organism>